<dbReference type="VEuPathDB" id="FungiDB:I7I53_10680"/>
<protein>
    <submittedName>
        <fullName evidence="1">Thioesterase</fullName>
    </submittedName>
</protein>
<sequence length="249" mass="27200">MVIRYSMPSENHRIPLKIVLMPLKLIRSGKVREMPTHEQGRSWQIARSDQLCYHGAGVIELFCPSGLTALNPRPSKLALTKLPELPNQKCRGLFGLDFLTSRAMSSSSSSTPTNPPAYAVPAQTLKHFQSDPWTSSFLSLATHTAIKTSSRTSDPSTGEDAFIAHTIGSPTTIPYCLTLRKNHPDTPPPRLPYARFPLPATGPDAPKLTPIHSRKVDLFTLFTLGTPGLNGHINTAHGCLGAHPGLRRE</sequence>
<dbReference type="HOGENOM" id="CLU_1115504_0_0_1"/>
<evidence type="ECO:0000313" key="2">
    <source>
        <dbReference type="Proteomes" id="UP000008142"/>
    </source>
</evidence>
<proteinExistence type="predicted"/>
<dbReference type="Proteomes" id="UP000008142">
    <property type="component" value="Unassembled WGS sequence"/>
</dbReference>
<organism evidence="2">
    <name type="scientific">Ajellomyces capsulatus (strain H88)</name>
    <name type="common">Darling's disease fungus</name>
    <name type="synonym">Histoplasma capsulatum</name>
    <dbReference type="NCBI Taxonomy" id="544711"/>
    <lineage>
        <taxon>Eukaryota</taxon>
        <taxon>Fungi</taxon>
        <taxon>Dikarya</taxon>
        <taxon>Ascomycota</taxon>
        <taxon>Pezizomycotina</taxon>
        <taxon>Eurotiomycetes</taxon>
        <taxon>Eurotiomycetidae</taxon>
        <taxon>Onygenales</taxon>
        <taxon>Ajellomycetaceae</taxon>
        <taxon>Histoplasma</taxon>
    </lineage>
</organism>
<gene>
    <name evidence="1" type="ORF">HCEG_03162</name>
</gene>
<dbReference type="EMBL" id="DS990637">
    <property type="protein sequence ID" value="EGC43947.1"/>
    <property type="molecule type" value="Genomic_DNA"/>
</dbReference>
<name>F0UBU8_AJEC8</name>
<accession>F0UBU8</accession>
<dbReference type="OrthoDB" id="506431at2759"/>
<reference evidence="2" key="1">
    <citation type="submission" date="2008-07" db="EMBL/GenBank/DDBJ databases">
        <title>Annotation of Ajellomyces capsulatus strain H88.</title>
        <authorList>
            <person name="Champion M."/>
            <person name="Cuomo C."/>
            <person name="Ma L.-J."/>
            <person name="Henn M.R."/>
            <person name="Sil A."/>
            <person name="Goldman B."/>
            <person name="Young S.K."/>
            <person name="Kodira C.D."/>
            <person name="Zeng Q."/>
            <person name="Koehrsen M."/>
            <person name="Alvarado L."/>
            <person name="Berlin A."/>
            <person name="Borenstein D."/>
            <person name="Chen Z."/>
            <person name="Engels R."/>
            <person name="Freedman E."/>
            <person name="Gellesch M."/>
            <person name="Goldberg J."/>
            <person name="Griggs A."/>
            <person name="Gujja S."/>
            <person name="Heiman D."/>
            <person name="Hepburn T."/>
            <person name="Howarth C."/>
            <person name="Jen D."/>
            <person name="Larson L."/>
            <person name="Lewis B."/>
            <person name="Mehta T."/>
            <person name="Park D."/>
            <person name="Pearson M."/>
            <person name="Roberts A."/>
            <person name="Saif S."/>
            <person name="Shea T."/>
            <person name="Shenoy N."/>
            <person name="Sisk P."/>
            <person name="Stolte C."/>
            <person name="Sykes S."/>
            <person name="Walk T."/>
            <person name="White J."/>
            <person name="Yandava C."/>
            <person name="Klein B."/>
            <person name="McEwen J.G."/>
            <person name="Puccia R."/>
            <person name="Goldman G.H."/>
            <person name="Felipe M.S."/>
            <person name="Nino-Vega G."/>
            <person name="San-Blas G."/>
            <person name="Taylor J."/>
            <person name="Mendoza L."/>
            <person name="Galagan J."/>
            <person name="Nusbaum C."/>
            <person name="Birren B."/>
        </authorList>
    </citation>
    <scope>NUCLEOTIDE SEQUENCE [LARGE SCALE GENOMIC DNA]</scope>
    <source>
        <strain evidence="2">H88</strain>
    </source>
</reference>
<evidence type="ECO:0000313" key="1">
    <source>
        <dbReference type="EMBL" id="EGC43947.1"/>
    </source>
</evidence>
<dbReference type="AlphaFoldDB" id="F0UBU8"/>